<keyword evidence="3" id="KW-1185">Reference proteome</keyword>
<evidence type="ECO:0000313" key="4">
    <source>
        <dbReference type="Proteomes" id="UP000307706"/>
    </source>
</evidence>
<evidence type="ECO:0000313" key="2">
    <source>
        <dbReference type="EMBL" id="TMP63087.1"/>
    </source>
</evidence>
<reference evidence="4" key="2">
    <citation type="submission" date="2019-06" db="EMBL/GenBank/DDBJ databases">
        <title>Co-occurence of chitin degradation, pigmentation and bioactivity in marine Pseudoalteromonas.</title>
        <authorList>
            <person name="Sonnenschein E.C."/>
            <person name="Bech P.K."/>
        </authorList>
    </citation>
    <scope>NUCLEOTIDE SEQUENCE [LARGE SCALE GENOMIC DNA]</scope>
    <source>
        <strain evidence="4">S2231</strain>
    </source>
</reference>
<dbReference type="EMBL" id="PNCL01000001">
    <property type="protein sequence ID" value="TMP63087.1"/>
    <property type="molecule type" value="Genomic_DNA"/>
</dbReference>
<reference evidence="2 4" key="1">
    <citation type="submission" date="2017-12" db="EMBL/GenBank/DDBJ databases">
        <authorList>
            <person name="Paulsen S."/>
            <person name="Gram L.K."/>
        </authorList>
    </citation>
    <scope>NUCLEOTIDE SEQUENCE [LARGE SCALE GENOMIC DNA]</scope>
    <source>
        <strain evidence="2 4">S2231</strain>
        <strain evidence="1">S2233</strain>
    </source>
</reference>
<evidence type="ECO:0000313" key="3">
    <source>
        <dbReference type="Proteomes" id="UP000305730"/>
    </source>
</evidence>
<proteinExistence type="predicted"/>
<evidence type="ECO:0000313" key="1">
    <source>
        <dbReference type="EMBL" id="TMP46311.1"/>
    </source>
</evidence>
<organism evidence="2 4">
    <name type="scientific">Pseudoalteromonas citrea</name>
    <dbReference type="NCBI Taxonomy" id="43655"/>
    <lineage>
        <taxon>Bacteria</taxon>
        <taxon>Pseudomonadati</taxon>
        <taxon>Pseudomonadota</taxon>
        <taxon>Gammaproteobacteria</taxon>
        <taxon>Alteromonadales</taxon>
        <taxon>Pseudoalteromonadaceae</taxon>
        <taxon>Pseudoalteromonas</taxon>
    </lineage>
</organism>
<reference evidence="2" key="3">
    <citation type="submission" date="2019-09" db="EMBL/GenBank/DDBJ databases">
        <title>Co-occurence of chitin degradation, pigmentation and bioactivity in marine Pseudoalteromonas.</title>
        <authorList>
            <person name="Sonnenschein E.C."/>
            <person name="Bech P.K."/>
        </authorList>
    </citation>
    <scope>NUCLEOTIDE SEQUENCE</scope>
    <source>
        <strain evidence="2">S2231</strain>
        <strain evidence="1 3">S2233</strain>
    </source>
</reference>
<comment type="caution">
    <text evidence="2">The sequence shown here is derived from an EMBL/GenBank/DDBJ whole genome shotgun (WGS) entry which is preliminary data.</text>
</comment>
<dbReference type="RefSeq" id="WP_138594706.1">
    <property type="nucleotide sequence ID" value="NZ_PNCK01000009.1"/>
</dbReference>
<name>A0A5S3XVF9_9GAMM</name>
<dbReference type="EMBL" id="PNCK01000009">
    <property type="protein sequence ID" value="TMP46311.1"/>
    <property type="molecule type" value="Genomic_DNA"/>
</dbReference>
<sequence>MASRKDKATKTAEKKATIVSTLDHPVVISYDGDAMSLPPRGRIASLNPAKLGALPKGIRLG</sequence>
<dbReference type="Proteomes" id="UP000305730">
    <property type="component" value="Unassembled WGS sequence"/>
</dbReference>
<dbReference type="AlphaFoldDB" id="A0A5S3XVF9"/>
<dbReference type="Proteomes" id="UP000307706">
    <property type="component" value="Unassembled WGS sequence"/>
</dbReference>
<gene>
    <name evidence="2" type="ORF">CWB96_00320</name>
    <name evidence="1" type="ORF">CWB97_02315</name>
</gene>
<protein>
    <submittedName>
        <fullName evidence="2">Uncharacterized protein</fullName>
    </submittedName>
</protein>
<dbReference type="OrthoDB" id="9931683at2"/>
<accession>A0A5S3XVF9</accession>